<organism evidence="1 2">
    <name type="scientific">Jatrophihabitans cynanchi</name>
    <dbReference type="NCBI Taxonomy" id="2944128"/>
    <lineage>
        <taxon>Bacteria</taxon>
        <taxon>Bacillati</taxon>
        <taxon>Actinomycetota</taxon>
        <taxon>Actinomycetes</taxon>
        <taxon>Jatrophihabitantales</taxon>
        <taxon>Jatrophihabitantaceae</taxon>
        <taxon>Jatrophihabitans</taxon>
    </lineage>
</organism>
<protein>
    <submittedName>
        <fullName evidence="1">Uncharacterized protein</fullName>
    </submittedName>
</protein>
<dbReference type="Proteomes" id="UP001164693">
    <property type="component" value="Chromosome"/>
</dbReference>
<evidence type="ECO:0000313" key="2">
    <source>
        <dbReference type="Proteomes" id="UP001164693"/>
    </source>
</evidence>
<sequence>MRQRTHENVATVLVDPAVLSTFELDLMAHDFRVWPVHSVPTFVDAPRLAFQLRRSLIDWSRGAWSVAAEWTVVWITFGESWLNGDEPIPWPAHSALWDKLAEYRDHVRYNLGLGGVPPLSVRREPH</sequence>
<proteinExistence type="predicted"/>
<reference evidence="1" key="1">
    <citation type="submission" date="2022-05" db="EMBL/GenBank/DDBJ databases">
        <title>Jatrophihabitans sp. SB3-54 whole genome sequence.</title>
        <authorList>
            <person name="Suh M.K."/>
            <person name="Eom M.K."/>
            <person name="Kim J.S."/>
            <person name="Kim H.S."/>
            <person name="Do H.E."/>
            <person name="Shin Y.K."/>
            <person name="Lee J.-S."/>
        </authorList>
    </citation>
    <scope>NUCLEOTIDE SEQUENCE</scope>
    <source>
        <strain evidence="1">SB3-54</strain>
    </source>
</reference>
<keyword evidence="2" id="KW-1185">Reference proteome</keyword>
<evidence type="ECO:0000313" key="1">
    <source>
        <dbReference type="EMBL" id="WAX57415.1"/>
    </source>
</evidence>
<accession>A0ABY7JXW7</accession>
<dbReference type="EMBL" id="CP097463">
    <property type="protein sequence ID" value="WAX57415.1"/>
    <property type="molecule type" value="Genomic_DNA"/>
</dbReference>
<dbReference type="RefSeq" id="WP_269443954.1">
    <property type="nucleotide sequence ID" value="NZ_CP097463.1"/>
</dbReference>
<name>A0ABY7JXW7_9ACTN</name>
<gene>
    <name evidence="1" type="ORF">M6B22_01285</name>
</gene>